<reference evidence="3 4" key="1">
    <citation type="journal article" date="2023" name="Microb. Genom.">
        <title>Mesoterricola silvestris gen. nov., sp. nov., Mesoterricola sediminis sp. nov., Geothrix oryzae sp. nov., Geothrix edaphica sp. nov., Geothrix rubra sp. nov., and Geothrix limicola sp. nov., six novel members of Acidobacteriota isolated from soils.</title>
        <authorList>
            <person name="Weisberg A.J."/>
            <person name="Pearce E."/>
            <person name="Kramer C.G."/>
            <person name="Chang J.H."/>
            <person name="Clarke C.R."/>
        </authorList>
    </citation>
    <scope>NUCLEOTIDE SEQUENCE [LARGE SCALE GENOMIC DNA]</scope>
    <source>
        <strain evidence="3 4">NRRL_B-2795</strain>
    </source>
</reference>
<evidence type="ECO:0000256" key="2">
    <source>
        <dbReference type="ARBA" id="ARBA00023002"/>
    </source>
</evidence>
<organism evidence="3 4">
    <name type="scientific">Streptomyces griseiscabiei</name>
    <dbReference type="NCBI Taxonomy" id="2993540"/>
    <lineage>
        <taxon>Bacteria</taxon>
        <taxon>Bacillati</taxon>
        <taxon>Actinomycetota</taxon>
        <taxon>Actinomycetes</taxon>
        <taxon>Kitasatosporales</taxon>
        <taxon>Streptomycetaceae</taxon>
        <taxon>Streptomyces</taxon>
    </lineage>
</organism>
<gene>
    <name evidence="3" type="ORF">PV517_13460</name>
</gene>
<evidence type="ECO:0000256" key="1">
    <source>
        <dbReference type="ARBA" id="ARBA00006484"/>
    </source>
</evidence>
<dbReference type="EMBL" id="JARAVY010000004">
    <property type="protein sequence ID" value="MDX2909703.1"/>
    <property type="molecule type" value="Genomic_DNA"/>
</dbReference>
<keyword evidence="2" id="KW-0560">Oxidoreductase</keyword>
<dbReference type="PRINTS" id="PR00081">
    <property type="entry name" value="GDHRDH"/>
</dbReference>
<dbReference type="RefSeq" id="WP_086753380.1">
    <property type="nucleotide sequence ID" value="NZ_JAGJBZ010000002.1"/>
</dbReference>
<accession>A0ABU4L1Y1</accession>
<dbReference type="Pfam" id="PF13561">
    <property type="entry name" value="adh_short_C2"/>
    <property type="match status" value="1"/>
</dbReference>
<sequence>MPVTPLVRDYADAAVVITGGSTGIGLASALRFVDAGVRRVALLGRNPERGKAARTAVESRCPEAEVVFVRVDANEVPQVERAVAEVHRALGSIDVLVNSTPPPSRYGPELLHRTPLADVAPILATLAVPPMHMTRAVFPVMREQGGGSIVNIASDAAKIATPGESVIGAALAAIVMFSRTAAIEGKRDGIRVNAVTPSLVVGTPLADRVLADGFGKKIFEKAARLAHLGVAEPDDLASLIVFLGGPGAARLTGQAISVTGGISAA</sequence>
<dbReference type="InterPro" id="IPR002347">
    <property type="entry name" value="SDR_fam"/>
</dbReference>
<proteinExistence type="inferred from homology"/>
<dbReference type="InterPro" id="IPR036291">
    <property type="entry name" value="NAD(P)-bd_dom_sf"/>
</dbReference>
<keyword evidence="4" id="KW-1185">Reference proteome</keyword>
<evidence type="ECO:0000313" key="3">
    <source>
        <dbReference type="EMBL" id="MDX2909703.1"/>
    </source>
</evidence>
<dbReference type="Gene3D" id="3.40.50.720">
    <property type="entry name" value="NAD(P)-binding Rossmann-like Domain"/>
    <property type="match status" value="1"/>
</dbReference>
<name>A0ABU4L1Y1_9ACTN</name>
<dbReference type="PANTHER" id="PTHR43669">
    <property type="entry name" value="5-KETO-D-GLUCONATE 5-REDUCTASE"/>
    <property type="match status" value="1"/>
</dbReference>
<dbReference type="Proteomes" id="UP001271723">
    <property type="component" value="Unassembled WGS sequence"/>
</dbReference>
<dbReference type="CDD" id="cd05233">
    <property type="entry name" value="SDR_c"/>
    <property type="match status" value="1"/>
</dbReference>
<dbReference type="PANTHER" id="PTHR43669:SF3">
    <property type="entry name" value="ALCOHOL DEHYDROGENASE, PUTATIVE (AFU_ORTHOLOGUE AFUA_3G03445)-RELATED"/>
    <property type="match status" value="1"/>
</dbReference>
<dbReference type="SUPFAM" id="SSF51735">
    <property type="entry name" value="NAD(P)-binding Rossmann-fold domains"/>
    <property type="match status" value="1"/>
</dbReference>
<comment type="caution">
    <text evidence="3">The sequence shown here is derived from an EMBL/GenBank/DDBJ whole genome shotgun (WGS) entry which is preliminary data.</text>
</comment>
<comment type="similarity">
    <text evidence="1">Belongs to the short-chain dehydrogenases/reductases (SDR) family.</text>
</comment>
<evidence type="ECO:0000313" key="4">
    <source>
        <dbReference type="Proteomes" id="UP001271723"/>
    </source>
</evidence>
<protein>
    <submittedName>
        <fullName evidence="3">SDR family NAD(P)-dependent oxidoreductase</fullName>
    </submittedName>
</protein>